<dbReference type="Proteomes" id="UP000091857">
    <property type="component" value="Chromosome 15"/>
</dbReference>
<gene>
    <name evidence="1" type="ORF">MANES_15G174300v8</name>
</gene>
<protein>
    <submittedName>
        <fullName evidence="1">Uncharacterized protein</fullName>
    </submittedName>
</protein>
<proteinExistence type="predicted"/>
<name>A0A2C9UGU3_MANES</name>
<organism evidence="1 2">
    <name type="scientific">Manihot esculenta</name>
    <name type="common">Cassava</name>
    <name type="synonym">Jatropha manihot</name>
    <dbReference type="NCBI Taxonomy" id="3983"/>
    <lineage>
        <taxon>Eukaryota</taxon>
        <taxon>Viridiplantae</taxon>
        <taxon>Streptophyta</taxon>
        <taxon>Embryophyta</taxon>
        <taxon>Tracheophyta</taxon>
        <taxon>Spermatophyta</taxon>
        <taxon>Magnoliopsida</taxon>
        <taxon>eudicotyledons</taxon>
        <taxon>Gunneridae</taxon>
        <taxon>Pentapetalae</taxon>
        <taxon>rosids</taxon>
        <taxon>fabids</taxon>
        <taxon>Malpighiales</taxon>
        <taxon>Euphorbiaceae</taxon>
        <taxon>Crotonoideae</taxon>
        <taxon>Manihoteae</taxon>
        <taxon>Manihot</taxon>
    </lineage>
</organism>
<reference evidence="2" key="1">
    <citation type="journal article" date="2016" name="Nat. Biotechnol.">
        <title>Sequencing wild and cultivated cassava and related species reveals extensive interspecific hybridization and genetic diversity.</title>
        <authorList>
            <person name="Bredeson J.V."/>
            <person name="Lyons J.B."/>
            <person name="Prochnik S.E."/>
            <person name="Wu G.A."/>
            <person name="Ha C.M."/>
            <person name="Edsinger-Gonzales E."/>
            <person name="Grimwood J."/>
            <person name="Schmutz J."/>
            <person name="Rabbi I.Y."/>
            <person name="Egesi C."/>
            <person name="Nauluvula P."/>
            <person name="Lebot V."/>
            <person name="Ndunguru J."/>
            <person name="Mkamilo G."/>
            <person name="Bart R.S."/>
            <person name="Setter T.L."/>
            <person name="Gleadow R.M."/>
            <person name="Kulakow P."/>
            <person name="Ferguson M.E."/>
            <person name="Rounsley S."/>
            <person name="Rokhsar D.S."/>
        </authorList>
    </citation>
    <scope>NUCLEOTIDE SEQUENCE [LARGE SCALE GENOMIC DNA]</scope>
    <source>
        <strain evidence="2">cv. AM560-2</strain>
    </source>
</reference>
<sequence length="68" mass="7683">MELRKDMCNWAGDASHFLNGLVGGDCKDIEGFFHYRCAQKRKTVPLLANVSSFPSQNAIFLISPFYLL</sequence>
<keyword evidence="2" id="KW-1185">Reference proteome</keyword>
<dbReference type="Gramene" id="Manes.15G174300.1.v8.1">
    <property type="protein sequence ID" value="Manes.15G174300.1.v8.1.CDS"/>
    <property type="gene ID" value="Manes.15G174300.v8.1"/>
</dbReference>
<dbReference type="AlphaFoldDB" id="A0A2C9UGU3"/>
<accession>A0A2C9UGU3</accession>
<evidence type="ECO:0000313" key="1">
    <source>
        <dbReference type="EMBL" id="OAY29821.1"/>
    </source>
</evidence>
<evidence type="ECO:0000313" key="2">
    <source>
        <dbReference type="Proteomes" id="UP000091857"/>
    </source>
</evidence>
<comment type="caution">
    <text evidence="1">The sequence shown here is derived from an EMBL/GenBank/DDBJ whole genome shotgun (WGS) entry which is preliminary data.</text>
</comment>
<dbReference type="EMBL" id="CM004401">
    <property type="protein sequence ID" value="OAY29821.1"/>
    <property type="molecule type" value="Genomic_DNA"/>
</dbReference>